<evidence type="ECO:0000313" key="3">
    <source>
        <dbReference type="EMBL" id="KKM53940.1"/>
    </source>
</evidence>
<accession>A0A0F9IPN1</accession>
<dbReference type="AlphaFoldDB" id="A0A0F9IPN1"/>
<keyword evidence="2" id="KW-0472">Membrane</keyword>
<gene>
    <name evidence="3" type="ORF">LCGC14_1553950</name>
</gene>
<name>A0A0F9IPN1_9ZZZZ</name>
<protein>
    <recommendedName>
        <fullName evidence="4">Bacterial Ig-like domain-containing protein</fullName>
    </recommendedName>
</protein>
<feature type="transmembrane region" description="Helical" evidence="2">
    <location>
        <begin position="17"/>
        <end position="37"/>
    </location>
</feature>
<proteinExistence type="predicted"/>
<evidence type="ECO:0008006" key="4">
    <source>
        <dbReference type="Google" id="ProtNLM"/>
    </source>
</evidence>
<feature type="non-terminal residue" evidence="3">
    <location>
        <position position="1041"/>
    </location>
</feature>
<organism evidence="3">
    <name type="scientific">marine sediment metagenome</name>
    <dbReference type="NCBI Taxonomy" id="412755"/>
    <lineage>
        <taxon>unclassified sequences</taxon>
        <taxon>metagenomes</taxon>
        <taxon>ecological metagenomes</taxon>
    </lineage>
</organism>
<comment type="caution">
    <text evidence="3">The sequence shown here is derived from an EMBL/GenBank/DDBJ whole genome shotgun (WGS) entry which is preliminary data.</text>
</comment>
<reference evidence="3" key="1">
    <citation type="journal article" date="2015" name="Nature">
        <title>Complex archaea that bridge the gap between prokaryotes and eukaryotes.</title>
        <authorList>
            <person name="Spang A."/>
            <person name="Saw J.H."/>
            <person name="Jorgensen S.L."/>
            <person name="Zaremba-Niedzwiedzka K."/>
            <person name="Martijn J."/>
            <person name="Lind A.E."/>
            <person name="van Eijk R."/>
            <person name="Schleper C."/>
            <person name="Guy L."/>
            <person name="Ettema T.J."/>
        </authorList>
    </citation>
    <scope>NUCLEOTIDE SEQUENCE</scope>
</reference>
<evidence type="ECO:0000256" key="2">
    <source>
        <dbReference type="SAM" id="Phobius"/>
    </source>
</evidence>
<sequence>MIWTTDEARKRNRKKRFIASAISTVTVIALVVSLIFIPDFTPNSSGAPLFAEWTTYDDFNTTTPQTQATIEGSGNPTDANAGKVKLTANSGGINPDLGDGSDGSLNVASGTTTINTIKTVLSTNVASGATSITVSDATGFSANQKILIIQMKDANGSTYSQLTDTWSAGQEIQEEIEIDSVAGNTLNLKSALIRPNISAQSYNYPASYTQVLKIMQYTTVDISTGATLTALDFDDSTGGIVAFKASGTLTVSSGGKIDASKLGHLGGVKALAGPAPRAGKGIGGSAGNGSRTGGGGYGGAGRTSSGSGGIAYGAYPAKPNLGSGAGGTAYYLNTSSRASTGGDGGGLVIIQANTLVNDGQIISDGKNGESSWNPSGGGSGGGIYIISPNDIDASNLLARGGNGAAYSSCCMTETGGGGGGGRILVQAPQITATPDAANYQGGTSVPSNAYSGAFSSLAPFQTLGTLGGSNPSDVGLRTDAGTGVKANWSSLTFNSAALLANQAIKFAIRTSDDGSTWSDLKGRLGANIDWTTGTGNYFGQVFGESIYSDLSNIVPSRYIDIVIRLESLGGNTPILNDVRLDYDVIDAVDSGDLSIYRNDGTTQIAVPDANGGWTNETSVKVKADSLSGLSDSSTVALEVEKKNVGTVFDGTGTTTGTAVAYSGSPVSAWTTLSSLTVGQDYHFRVRLKDDLNRVSAWTNFNSDNKAFTIEQTAPTGSVSINSGAAYATSTSATLDLSSATDPGAIASGVDKVMASEDPDFINATLGDTTWQNYTASRVFTLSTGDATKIVYVKFKDKAGNEGLSTTFTSQADWQAATLSSEIDATTVVGDIQLGSPTSAAIDVGDGSDSSLTVSTDTTLNPPRTTLSANAASGATSITVTDAAGFALDQKILIAQMKNASGSGYSELTNSWNASEEVQEEVEIASVSGNTINLKTSLTRPNITAQSYNYPVTYTQVMKIMQYTSVDVTGSGTDLFGPAYNGSTGGILIFKASGAVTVGGGAKINMNNYGYVIADGPGSGSNGSAGFGAGAAYGGNGTYGFV</sequence>
<dbReference type="EMBL" id="LAZR01011916">
    <property type="protein sequence ID" value="KKM53940.1"/>
    <property type="molecule type" value="Genomic_DNA"/>
</dbReference>
<feature type="region of interest" description="Disordered" evidence="1">
    <location>
        <begin position="281"/>
        <end position="300"/>
    </location>
</feature>
<keyword evidence="2" id="KW-1133">Transmembrane helix</keyword>
<evidence type="ECO:0000256" key="1">
    <source>
        <dbReference type="SAM" id="MobiDB-lite"/>
    </source>
</evidence>
<keyword evidence="2" id="KW-0812">Transmembrane</keyword>